<dbReference type="Pfam" id="PF03551">
    <property type="entry name" value="PadR"/>
    <property type="match status" value="1"/>
</dbReference>
<gene>
    <name evidence="2" type="ORF">ACFQ3J_08660</name>
</gene>
<dbReference type="EMBL" id="JBHTKX010000001">
    <property type="protein sequence ID" value="MFD1128242.1"/>
    <property type="molecule type" value="Genomic_DNA"/>
</dbReference>
<dbReference type="PANTHER" id="PTHR33169">
    <property type="entry name" value="PADR-FAMILY TRANSCRIPTIONAL REGULATOR"/>
    <property type="match status" value="1"/>
</dbReference>
<reference evidence="3" key="1">
    <citation type="journal article" date="2019" name="Int. J. Syst. Evol. Microbiol.">
        <title>The Global Catalogue of Microorganisms (GCM) 10K type strain sequencing project: providing services to taxonomists for standard genome sequencing and annotation.</title>
        <authorList>
            <consortium name="The Broad Institute Genomics Platform"/>
            <consortium name="The Broad Institute Genome Sequencing Center for Infectious Disease"/>
            <person name="Wu L."/>
            <person name="Ma J."/>
        </authorList>
    </citation>
    <scope>NUCLEOTIDE SEQUENCE [LARGE SCALE GENOMIC DNA]</scope>
    <source>
        <strain evidence="3">CCUG 53519</strain>
    </source>
</reference>
<dbReference type="Gene3D" id="1.10.10.10">
    <property type="entry name" value="Winged helix-like DNA-binding domain superfamily/Winged helix DNA-binding domain"/>
    <property type="match status" value="1"/>
</dbReference>
<organism evidence="2 3">
    <name type="scientific">Paenibacillus provencensis</name>
    <dbReference type="NCBI Taxonomy" id="441151"/>
    <lineage>
        <taxon>Bacteria</taxon>
        <taxon>Bacillati</taxon>
        <taxon>Bacillota</taxon>
        <taxon>Bacilli</taxon>
        <taxon>Bacillales</taxon>
        <taxon>Paenibacillaceae</taxon>
        <taxon>Paenibacillus</taxon>
    </lineage>
</organism>
<evidence type="ECO:0000259" key="1">
    <source>
        <dbReference type="Pfam" id="PF03551"/>
    </source>
</evidence>
<dbReference type="SUPFAM" id="SSF46785">
    <property type="entry name" value="Winged helix' DNA-binding domain"/>
    <property type="match status" value="1"/>
</dbReference>
<dbReference type="InterPro" id="IPR036390">
    <property type="entry name" value="WH_DNA-bd_sf"/>
</dbReference>
<dbReference type="PANTHER" id="PTHR33169:SF25">
    <property type="entry name" value="DNA-BINDING PROTEIN YIZB-RELATED"/>
    <property type="match status" value="1"/>
</dbReference>
<dbReference type="RefSeq" id="WP_091155712.1">
    <property type="nucleotide sequence ID" value="NZ_JBHTKX010000001.1"/>
</dbReference>
<dbReference type="InterPro" id="IPR052509">
    <property type="entry name" value="Metal_resp_DNA-bind_regulator"/>
</dbReference>
<dbReference type="Proteomes" id="UP001597169">
    <property type="component" value="Unassembled WGS sequence"/>
</dbReference>
<dbReference type="InterPro" id="IPR005149">
    <property type="entry name" value="Tscrpt_reg_PadR_N"/>
</dbReference>
<proteinExistence type="predicted"/>
<dbReference type="InterPro" id="IPR036388">
    <property type="entry name" value="WH-like_DNA-bd_sf"/>
</dbReference>
<protein>
    <submittedName>
        <fullName evidence="2">PadR family transcriptional regulator</fullName>
    </submittedName>
</protein>
<evidence type="ECO:0000313" key="2">
    <source>
        <dbReference type="EMBL" id="MFD1128242.1"/>
    </source>
</evidence>
<comment type="caution">
    <text evidence="2">The sequence shown here is derived from an EMBL/GenBank/DDBJ whole genome shotgun (WGS) entry which is preliminary data.</text>
</comment>
<name>A0ABW3PRU5_9BACL</name>
<sequence>MDRTNLIKGHLEMFVLSILSKGKSYGYEIMKELEEHNLKLKGVGSIYPILTKLKEQEWVEMHREITESGKMRVYYQINEAGEAHLQYKINEWLELQQDIVSLLRSNGKEIN</sequence>
<accession>A0ABW3PRU5</accession>
<keyword evidence="3" id="KW-1185">Reference proteome</keyword>
<evidence type="ECO:0000313" key="3">
    <source>
        <dbReference type="Proteomes" id="UP001597169"/>
    </source>
</evidence>
<feature type="domain" description="Transcription regulator PadR N-terminal" evidence="1">
    <location>
        <begin position="15"/>
        <end position="86"/>
    </location>
</feature>